<reference evidence="1 2" key="1">
    <citation type="submission" date="2017-02" db="EMBL/GenBank/DDBJ databases">
        <authorList>
            <person name="Peterson S.W."/>
        </authorList>
    </citation>
    <scope>NUCLEOTIDE SEQUENCE [LARGE SCALE GENOMIC DNA]</scope>
    <source>
        <strain evidence="1 2">DSM 15102</strain>
    </source>
</reference>
<evidence type="ECO:0000313" key="2">
    <source>
        <dbReference type="Proteomes" id="UP000196365"/>
    </source>
</evidence>
<dbReference type="RefSeq" id="WP_087677806.1">
    <property type="nucleotide sequence ID" value="NZ_FUWV01000001.1"/>
</dbReference>
<accession>A0A1T4K678</accession>
<dbReference type="NCBIfam" id="TIGR02126">
    <property type="entry name" value="phgtail_TP901_1"/>
    <property type="match status" value="1"/>
</dbReference>
<sequence length="169" mass="18141">MAFENNLYCDFTDTTTNAVNGKDIILAIFNSDGSKLLAISGQQSLTLNLEKDVIEIDAKTTKGGWRTKLPGMKNWTIENDALYIPTDESQKVLRSSFDNDEIICIKVVNAKTETPLFGGLAIISELSIEAPSDDVATCSITLEGSGALVDLVENESATMMPGDTEGTGV</sequence>
<organism evidence="1 2">
    <name type="scientific">Garciella nitratireducens DSM 15102</name>
    <dbReference type="NCBI Taxonomy" id="1121911"/>
    <lineage>
        <taxon>Bacteria</taxon>
        <taxon>Bacillati</taxon>
        <taxon>Bacillota</taxon>
        <taxon>Clostridia</taxon>
        <taxon>Eubacteriales</taxon>
        <taxon>Eubacteriaceae</taxon>
        <taxon>Garciella</taxon>
    </lineage>
</organism>
<dbReference type="OrthoDB" id="3194804at2"/>
<proteinExistence type="predicted"/>
<name>A0A1T4K678_9FIRM</name>
<dbReference type="InterPro" id="IPR011855">
    <property type="entry name" value="Phgtail_TP901_1"/>
</dbReference>
<dbReference type="AlphaFoldDB" id="A0A1T4K678"/>
<evidence type="ECO:0000313" key="1">
    <source>
        <dbReference type="EMBL" id="SJZ37926.1"/>
    </source>
</evidence>
<dbReference type="Gene3D" id="4.10.410.40">
    <property type="match status" value="1"/>
</dbReference>
<dbReference type="Proteomes" id="UP000196365">
    <property type="component" value="Unassembled WGS sequence"/>
</dbReference>
<keyword evidence="2" id="KW-1185">Reference proteome</keyword>
<dbReference type="Pfam" id="PF06199">
    <property type="entry name" value="Phage_tail_2"/>
    <property type="match status" value="1"/>
</dbReference>
<gene>
    <name evidence="1" type="ORF">SAMN02745973_00368</name>
</gene>
<protein>
    <submittedName>
        <fullName evidence="1">Phage major tail protein, TP901-1 family</fullName>
    </submittedName>
</protein>
<dbReference type="EMBL" id="FUWV01000001">
    <property type="protein sequence ID" value="SJZ37926.1"/>
    <property type="molecule type" value="Genomic_DNA"/>
</dbReference>